<dbReference type="OrthoDB" id="9770347at2"/>
<dbReference type="PANTHER" id="PTHR43424:SF1">
    <property type="entry name" value="LOCUS PUTATIVE PROTEIN 1-RELATED"/>
    <property type="match status" value="1"/>
</dbReference>
<evidence type="ECO:0000256" key="1">
    <source>
        <dbReference type="SAM" id="Phobius"/>
    </source>
</evidence>
<feature type="transmembrane region" description="Helical" evidence="1">
    <location>
        <begin position="333"/>
        <end position="357"/>
    </location>
</feature>
<gene>
    <name evidence="2" type="ORF">FKZ61_15760</name>
</gene>
<proteinExistence type="predicted"/>
<dbReference type="AlphaFoldDB" id="A0A540VD66"/>
<feature type="transmembrane region" description="Helical" evidence="1">
    <location>
        <begin position="178"/>
        <end position="200"/>
    </location>
</feature>
<name>A0A540VD66_9CHLR</name>
<feature type="transmembrane region" description="Helical" evidence="1">
    <location>
        <begin position="118"/>
        <end position="139"/>
    </location>
</feature>
<feature type="transmembrane region" description="Helical" evidence="1">
    <location>
        <begin position="49"/>
        <end position="71"/>
    </location>
</feature>
<keyword evidence="1" id="KW-0472">Membrane</keyword>
<reference evidence="2 3" key="1">
    <citation type="submission" date="2019-06" db="EMBL/GenBank/DDBJ databases">
        <title>Genome sequence of Litorilinea aerophila BAA-2444.</title>
        <authorList>
            <person name="Maclea K.S."/>
            <person name="Maurais E.G."/>
            <person name="Iannazzi L.C."/>
        </authorList>
    </citation>
    <scope>NUCLEOTIDE SEQUENCE [LARGE SCALE GENOMIC DNA]</scope>
    <source>
        <strain evidence="2 3">ATCC BAA-2444</strain>
    </source>
</reference>
<dbReference type="Pfam" id="PF13440">
    <property type="entry name" value="Polysacc_synt_3"/>
    <property type="match status" value="1"/>
</dbReference>
<dbReference type="EMBL" id="VIGC01000021">
    <property type="protein sequence ID" value="TQE94715.1"/>
    <property type="molecule type" value="Genomic_DNA"/>
</dbReference>
<evidence type="ECO:0000313" key="3">
    <source>
        <dbReference type="Proteomes" id="UP000317371"/>
    </source>
</evidence>
<keyword evidence="1" id="KW-1133">Transmembrane helix</keyword>
<feature type="transmembrane region" description="Helical" evidence="1">
    <location>
        <begin position="12"/>
        <end position="37"/>
    </location>
</feature>
<organism evidence="2 3">
    <name type="scientific">Litorilinea aerophila</name>
    <dbReference type="NCBI Taxonomy" id="1204385"/>
    <lineage>
        <taxon>Bacteria</taxon>
        <taxon>Bacillati</taxon>
        <taxon>Chloroflexota</taxon>
        <taxon>Caldilineae</taxon>
        <taxon>Caldilineales</taxon>
        <taxon>Caldilineaceae</taxon>
        <taxon>Litorilinea</taxon>
    </lineage>
</organism>
<evidence type="ECO:0000313" key="2">
    <source>
        <dbReference type="EMBL" id="TQE94715.1"/>
    </source>
</evidence>
<dbReference type="RefSeq" id="WP_141611107.1">
    <property type="nucleotide sequence ID" value="NZ_VIGC02000021.1"/>
</dbReference>
<dbReference type="PANTHER" id="PTHR43424">
    <property type="entry name" value="LOCUS PUTATIVE PROTEIN 1-RELATED"/>
    <property type="match status" value="1"/>
</dbReference>
<comment type="caution">
    <text evidence="2">The sequence shown here is derived from an EMBL/GenBank/DDBJ whole genome shotgun (WGS) entry which is preliminary data.</text>
</comment>
<feature type="transmembrane region" description="Helical" evidence="1">
    <location>
        <begin position="151"/>
        <end position="172"/>
    </location>
</feature>
<keyword evidence="3" id="KW-1185">Reference proteome</keyword>
<dbReference type="InParanoid" id="A0A540VD66"/>
<feature type="transmembrane region" description="Helical" evidence="1">
    <location>
        <begin position="292"/>
        <end position="313"/>
    </location>
</feature>
<protein>
    <submittedName>
        <fullName evidence="2">Oligosaccharide flippase family protein</fullName>
    </submittedName>
</protein>
<feature type="transmembrane region" description="Helical" evidence="1">
    <location>
        <begin position="364"/>
        <end position="383"/>
    </location>
</feature>
<feature type="transmembrane region" description="Helical" evidence="1">
    <location>
        <begin position="252"/>
        <end position="271"/>
    </location>
</feature>
<dbReference type="InterPro" id="IPR052556">
    <property type="entry name" value="PolySynth_Transporter"/>
</dbReference>
<dbReference type="Proteomes" id="UP000317371">
    <property type="component" value="Unassembled WGS sequence"/>
</dbReference>
<accession>A0A540VD66</accession>
<feature type="transmembrane region" description="Helical" evidence="1">
    <location>
        <begin position="91"/>
        <end position="112"/>
    </location>
</feature>
<feature type="transmembrane region" description="Helical" evidence="1">
    <location>
        <begin position="389"/>
        <end position="414"/>
    </location>
</feature>
<sequence>MNRDISLERRRFALNYGALFTGTAIARVLAGISLILVARQIGTAQFGQFTASLALTKITSVAFALGLEGWLLGNGFREGNHQLLSQRSTSVLLITTGFGLLWLGAYILIGHWLNPDIFPYSVVLLCALSVWFEEILNVVATTFKTALHNFITFWIITGSQFLLITLIFIQAISGQDQLLPFLQFRVLGMAFSAGVALLVMEKFISFRVARDEIINTLKACPPFALSLTLNLVYERIDVVIVGAWLGKELVGIYTPATTILIALFLIPGTLYGIISPLMSQLAVQSFVRLKRFFYRTLLGSAGLGFCLTLSLYFVAPHLILWLYGPDYQQAGVLLAVLSGVLFFRSLTFPLAAFLIAVRWQTKRLLPQTLSAATNLVLNLLIVQTRGVRGVAWVYVLSEAILMIGHLLLATVWLFKAREKGLRTL</sequence>
<keyword evidence="1" id="KW-0812">Transmembrane</keyword>